<comment type="caution">
    <text evidence="3">The sequence shown here is derived from an EMBL/GenBank/DDBJ whole genome shotgun (WGS) entry which is preliminary data.</text>
</comment>
<evidence type="ECO:0000256" key="1">
    <source>
        <dbReference type="PROSITE-ProRule" id="PRU01251"/>
    </source>
</evidence>
<keyword evidence="4" id="KW-1185">Reference proteome</keyword>
<feature type="domain" description="Clp R" evidence="2">
    <location>
        <begin position="131"/>
        <end position="285"/>
    </location>
</feature>
<dbReference type="SUPFAM" id="SSF81923">
    <property type="entry name" value="Double Clp-N motif"/>
    <property type="match status" value="1"/>
</dbReference>
<dbReference type="Gene3D" id="1.10.1780.10">
    <property type="entry name" value="Clp, N-terminal domain"/>
    <property type="match status" value="1"/>
</dbReference>
<protein>
    <submittedName>
        <fullName evidence="3">ClpA/ClpB-like protein</fullName>
    </submittedName>
</protein>
<name>A0A4R2J146_9ACTN</name>
<gene>
    <name evidence="3" type="ORF">EV646_101448</name>
</gene>
<dbReference type="PROSITE" id="PS51903">
    <property type="entry name" value="CLP_R"/>
    <property type="match status" value="1"/>
</dbReference>
<organism evidence="3 4">
    <name type="scientific">Kribbella antiqua</name>
    <dbReference type="NCBI Taxonomy" id="2512217"/>
    <lineage>
        <taxon>Bacteria</taxon>
        <taxon>Bacillati</taxon>
        <taxon>Actinomycetota</taxon>
        <taxon>Actinomycetes</taxon>
        <taxon>Propionibacteriales</taxon>
        <taxon>Kribbellaceae</taxon>
        <taxon>Kribbella</taxon>
    </lineage>
</organism>
<dbReference type="PANTHER" id="PTHR47016:SF5">
    <property type="entry name" value="CLP DOMAIN SUPERFAMILY PROTEIN"/>
    <property type="match status" value="1"/>
</dbReference>
<accession>A0A4R2J146</accession>
<dbReference type="InterPro" id="IPR044217">
    <property type="entry name" value="CLPT1/2"/>
</dbReference>
<evidence type="ECO:0000259" key="2">
    <source>
        <dbReference type="PROSITE" id="PS51903"/>
    </source>
</evidence>
<proteinExistence type="predicted"/>
<dbReference type="InterPro" id="IPR004176">
    <property type="entry name" value="Clp_R_N"/>
</dbReference>
<dbReference type="Pfam" id="PF02861">
    <property type="entry name" value="Clp_N"/>
    <property type="match status" value="1"/>
</dbReference>
<keyword evidence="1" id="KW-0677">Repeat</keyword>
<dbReference type="PANTHER" id="PTHR47016">
    <property type="entry name" value="ATP-DEPENDENT CLP PROTEASE ATP-BINDING SUBUNIT CLPT1, CHLOROPLASTIC"/>
    <property type="match status" value="1"/>
</dbReference>
<dbReference type="AlphaFoldDB" id="A0A4R2J146"/>
<dbReference type="Proteomes" id="UP000295573">
    <property type="component" value="Unassembled WGS sequence"/>
</dbReference>
<evidence type="ECO:0000313" key="3">
    <source>
        <dbReference type="EMBL" id="TCO51457.1"/>
    </source>
</evidence>
<evidence type="ECO:0000313" key="4">
    <source>
        <dbReference type="Proteomes" id="UP000295573"/>
    </source>
</evidence>
<dbReference type="RefSeq" id="WP_241995161.1">
    <property type="nucleotide sequence ID" value="NZ_SLWR01000001.1"/>
</dbReference>
<sequence length="348" mass="38188">MRYLDEYDVLAVAARVLHCDSDTAVRRTNLDAVHEVLTDVRRTRGLADGVAVLLSGLVRARPFDGANRVVAVAVVLQFAALNHAELRLEPVDELDSLLDRLAEAAPDEVVAFVRDRLETVFGVSRRDEDMFEKFSDGARRVIVLAQEEAHGFQHNFIGTEHLLLGLIEEGHGAAAKVLTESGSSSPWRPAGMGISAPAVRELVVEIIGRGAQDSGGGTVPFTPRAKATLEYAATEARALGDDQLDTEHLLLGILRDGEGVGAQILVKLGGDLEDIRHKVIGWREHKQRVEQAVTGFLTEEAATTWPTFGRRHHLLAELNAVLDENEHLHEEVTRLRTLLRHHNINPDG</sequence>
<dbReference type="EMBL" id="SLWR01000001">
    <property type="protein sequence ID" value="TCO51457.1"/>
    <property type="molecule type" value="Genomic_DNA"/>
</dbReference>
<reference evidence="3 4" key="1">
    <citation type="journal article" date="2015" name="Stand. Genomic Sci.">
        <title>Genomic Encyclopedia of Bacterial and Archaeal Type Strains, Phase III: the genomes of soil and plant-associated and newly described type strains.</title>
        <authorList>
            <person name="Whitman W.B."/>
            <person name="Woyke T."/>
            <person name="Klenk H.P."/>
            <person name="Zhou Y."/>
            <person name="Lilburn T.G."/>
            <person name="Beck B.J."/>
            <person name="De Vos P."/>
            <person name="Vandamme P."/>
            <person name="Eisen J.A."/>
            <person name="Garrity G."/>
            <person name="Hugenholtz P."/>
            <person name="Kyrpides N.C."/>
        </authorList>
    </citation>
    <scope>NUCLEOTIDE SEQUENCE [LARGE SCALE GENOMIC DNA]</scope>
    <source>
        <strain evidence="3 4">VKM Ac-2541</strain>
    </source>
</reference>
<dbReference type="InterPro" id="IPR036628">
    <property type="entry name" value="Clp_N_dom_sf"/>
</dbReference>